<sequence length="713" mass="79645">MSSIARSVPMTEIAGTCVFSSGPYTRLELFVERHRQGDEAGVRLECEDSGVCRCEFLPGDCRREHMVLDVESDVSYTLAISNARISMAYLSGGEQLIDRGIRFLAMSDEGTSETSLDGKGDLEATQGPGQHIARQRDRDGDADLWQALQIEPITDLGSFYERHGRATIHVEPFERWMNDPNALCRFQGRYHLFYQLNPYGWEWDNMHWGHAVSRDLIHWVHLPVVLFPQTELDESEHFSGGAFSGSAMPIDAQGRPCAGDDAHAIRFFLTRHIERDGNPESLVEYQTTCVSYDGIRIEQERTLIERPLNGRRDTELGRDFRDPKVEWRFDARHGLPGSKTLMTVASNLPRRGVAEQHYSYLWEPRRDYRHGWFALNATDEADANDADLTRVPVLAGFVADNHTMLDDAASWKYVGAMFADTEHPEAFTYECPDCFPLEGHDVAVAALMKYRDGGGRFQPVVWYSGKLESASETVDAVERVDGGADETELPRFTAQLSGLCDFGTSFYAVQSFADDAGRRIAIGWLADWFGVRKEGEHRANGAMTLPRELHMRDGRLTSYPISEVFDELLGDVLFESTVQLHPDNGSEVSEQSILGNAYYAKVEVPDDSGFDITLASETDKGSLHLVKSDGVTRIVTYGSPTDDLHLSSGISEVRTIEIFYDRGIAEIFLNKGEAAASVLSACDGRTGTFSARLSGLLDGEAKVELRELRGIWN</sequence>
<dbReference type="Proteomes" id="UP000216451">
    <property type="component" value="Unassembled WGS sequence"/>
</dbReference>
<protein>
    <recommendedName>
        <fullName evidence="2">beta-fructofuranosidase</fullName>
        <ecNumber evidence="2">3.2.1.26</ecNumber>
    </recommendedName>
</protein>
<dbReference type="InterPro" id="IPR001362">
    <property type="entry name" value="Glyco_hydro_32"/>
</dbReference>
<keyword evidence="4" id="KW-0326">Glycosidase</keyword>
<evidence type="ECO:0000256" key="4">
    <source>
        <dbReference type="ARBA" id="ARBA00023295"/>
    </source>
</evidence>
<dbReference type="RefSeq" id="WP_094693713.1">
    <property type="nucleotide sequence ID" value="NZ_JBDNSG010000005.1"/>
</dbReference>
<dbReference type="InterPro" id="IPR013148">
    <property type="entry name" value="Glyco_hydro_32_N"/>
</dbReference>
<accession>A0A261G700</accession>
<dbReference type="GO" id="GO:0004564">
    <property type="term" value="F:beta-fructofuranosidase activity"/>
    <property type="evidence" value="ECO:0007669"/>
    <property type="project" value="UniProtKB-EC"/>
</dbReference>
<name>A0A261G700_9BIFI</name>
<keyword evidence="3 7" id="KW-0378">Hydrolase</keyword>
<feature type="region of interest" description="Disordered" evidence="5">
    <location>
        <begin position="112"/>
        <end position="136"/>
    </location>
</feature>
<dbReference type="InterPro" id="IPR023296">
    <property type="entry name" value="Glyco_hydro_beta-prop_sf"/>
</dbReference>
<dbReference type="SMART" id="SM00640">
    <property type="entry name" value="Glyco_32"/>
    <property type="match status" value="1"/>
</dbReference>
<evidence type="ECO:0000256" key="3">
    <source>
        <dbReference type="ARBA" id="ARBA00022801"/>
    </source>
</evidence>
<comment type="caution">
    <text evidence="7">The sequence shown here is derived from an EMBL/GenBank/DDBJ whole genome shotgun (WGS) entry which is preliminary data.</text>
</comment>
<dbReference type="SUPFAM" id="SSF75005">
    <property type="entry name" value="Arabinanase/levansucrase/invertase"/>
    <property type="match status" value="1"/>
</dbReference>
<dbReference type="GO" id="GO:0005975">
    <property type="term" value="P:carbohydrate metabolic process"/>
    <property type="evidence" value="ECO:0007669"/>
    <property type="project" value="InterPro"/>
</dbReference>
<dbReference type="InterPro" id="IPR051214">
    <property type="entry name" value="GH32_Enzymes"/>
</dbReference>
<feature type="domain" description="Glycosyl hydrolase family 32 N-terminal" evidence="6">
    <location>
        <begin position="169"/>
        <end position="330"/>
    </location>
</feature>
<keyword evidence="8" id="KW-1185">Reference proteome</keyword>
<evidence type="ECO:0000256" key="1">
    <source>
        <dbReference type="ARBA" id="ARBA00009902"/>
    </source>
</evidence>
<dbReference type="PANTHER" id="PTHR43101">
    <property type="entry name" value="BETA-FRUCTOSIDASE"/>
    <property type="match status" value="1"/>
</dbReference>
<dbReference type="Pfam" id="PF00251">
    <property type="entry name" value="Glyco_hydro_32N"/>
    <property type="match status" value="2"/>
</dbReference>
<dbReference type="EC" id="3.2.1.26" evidence="2"/>
<dbReference type="PROSITE" id="PS00609">
    <property type="entry name" value="GLYCOSYL_HYDROL_F32"/>
    <property type="match status" value="1"/>
</dbReference>
<evidence type="ECO:0000259" key="6">
    <source>
        <dbReference type="Pfam" id="PF00251"/>
    </source>
</evidence>
<feature type="domain" description="Glycosyl hydrolase family 32 N-terminal" evidence="6">
    <location>
        <begin position="406"/>
        <end position="560"/>
    </location>
</feature>
<evidence type="ECO:0000313" key="8">
    <source>
        <dbReference type="Proteomes" id="UP000216451"/>
    </source>
</evidence>
<reference evidence="7 8" key="1">
    <citation type="journal article" date="2017" name="BMC Genomics">
        <title>Comparative genomic and phylogenomic analyses of the Bifidobacteriaceae family.</title>
        <authorList>
            <person name="Lugli G.A."/>
            <person name="Milani C."/>
            <person name="Turroni F."/>
            <person name="Duranti S."/>
            <person name="Mancabelli L."/>
            <person name="Mangifesta M."/>
            <person name="Ferrario C."/>
            <person name="Modesto M."/>
            <person name="Mattarelli P."/>
            <person name="Jiri K."/>
            <person name="van Sinderen D."/>
            <person name="Ventura M."/>
        </authorList>
    </citation>
    <scope>NUCLEOTIDE SEQUENCE [LARGE SCALE GENOMIC DNA]</scope>
    <source>
        <strain evidence="7 8">LMG 28769</strain>
    </source>
</reference>
<dbReference type="AlphaFoldDB" id="A0A261G700"/>
<comment type="similarity">
    <text evidence="1">Belongs to the glycosyl hydrolase 32 family.</text>
</comment>
<dbReference type="GeneID" id="98295930"/>
<dbReference type="EMBL" id="MWXA01000005">
    <property type="protein sequence ID" value="OZG67189.1"/>
    <property type="molecule type" value="Genomic_DNA"/>
</dbReference>
<evidence type="ECO:0000256" key="2">
    <source>
        <dbReference type="ARBA" id="ARBA00012758"/>
    </source>
</evidence>
<dbReference type="Gene3D" id="2.115.10.20">
    <property type="entry name" value="Glycosyl hydrolase domain, family 43"/>
    <property type="match status" value="1"/>
</dbReference>
<dbReference type="PANTHER" id="PTHR43101:SF1">
    <property type="entry name" value="BETA-FRUCTOSIDASE"/>
    <property type="match status" value="1"/>
</dbReference>
<evidence type="ECO:0000256" key="5">
    <source>
        <dbReference type="SAM" id="MobiDB-lite"/>
    </source>
</evidence>
<organism evidence="7 8">
    <name type="scientific">Bifidobacterium aquikefiri</name>
    <dbReference type="NCBI Taxonomy" id="1653207"/>
    <lineage>
        <taxon>Bacteria</taxon>
        <taxon>Bacillati</taxon>
        <taxon>Actinomycetota</taxon>
        <taxon>Actinomycetes</taxon>
        <taxon>Bifidobacteriales</taxon>
        <taxon>Bifidobacteriaceae</taxon>
        <taxon>Bifidobacterium</taxon>
    </lineage>
</organism>
<proteinExistence type="inferred from homology"/>
<evidence type="ECO:0000313" key="7">
    <source>
        <dbReference type="EMBL" id="OZG67189.1"/>
    </source>
</evidence>
<dbReference type="InterPro" id="IPR018053">
    <property type="entry name" value="Glyco_hydro_32_AS"/>
</dbReference>
<dbReference type="OrthoDB" id="9776657at2"/>
<gene>
    <name evidence="7" type="ORF">BAQU_1262</name>
</gene>